<accession>A0A8J7WNZ4</accession>
<dbReference type="NCBIfam" id="NF042935">
    <property type="entry name" value="SCO6880_fam"/>
    <property type="match status" value="1"/>
</dbReference>
<dbReference type="AlphaFoldDB" id="A0A8J7WNZ4"/>
<keyword evidence="3" id="KW-1185">Reference proteome</keyword>
<comment type="caution">
    <text evidence="2">The sequence shown here is derived from an EMBL/GenBank/DDBJ whole genome shotgun (WGS) entry which is preliminary data.</text>
</comment>
<dbReference type="Pfam" id="PF11203">
    <property type="entry name" value="EccE"/>
    <property type="match status" value="1"/>
</dbReference>
<evidence type="ECO:0000259" key="1">
    <source>
        <dbReference type="Pfam" id="PF11203"/>
    </source>
</evidence>
<evidence type="ECO:0000313" key="2">
    <source>
        <dbReference type="EMBL" id="MBS2965941.1"/>
    </source>
</evidence>
<name>A0A8J7WNZ4_9ACTN</name>
<gene>
    <name evidence="2" type="ORF">KGA66_23045</name>
</gene>
<dbReference type="EMBL" id="JAGSXH010000109">
    <property type="protein sequence ID" value="MBS2965941.1"/>
    <property type="molecule type" value="Genomic_DNA"/>
</dbReference>
<reference evidence="2" key="1">
    <citation type="submission" date="2021-04" db="EMBL/GenBank/DDBJ databases">
        <title>Genome based classification of Actinospica acidithermotolerans sp. nov., an actinobacterium isolated from an Indonesian hot spring.</title>
        <authorList>
            <person name="Kusuma A.B."/>
            <person name="Putra K.E."/>
            <person name="Nafisah S."/>
            <person name="Loh J."/>
            <person name="Nouioui I."/>
            <person name="Goodfellow M."/>
        </authorList>
    </citation>
    <scope>NUCLEOTIDE SEQUENCE</scope>
    <source>
        <strain evidence="2">DSM 45618</strain>
    </source>
</reference>
<feature type="domain" description="Type VII secretion system protein EccE" evidence="1">
    <location>
        <begin position="232"/>
        <end position="361"/>
    </location>
</feature>
<organism evidence="2 3">
    <name type="scientific">Actinocrinis puniceicyclus</name>
    <dbReference type="NCBI Taxonomy" id="977794"/>
    <lineage>
        <taxon>Bacteria</taxon>
        <taxon>Bacillati</taxon>
        <taxon>Actinomycetota</taxon>
        <taxon>Actinomycetes</taxon>
        <taxon>Catenulisporales</taxon>
        <taxon>Actinospicaceae</taxon>
        <taxon>Actinocrinis</taxon>
    </lineage>
</organism>
<dbReference type="RefSeq" id="WP_211470527.1">
    <property type="nucleotide sequence ID" value="NZ_JAGSXH010000109.1"/>
</dbReference>
<dbReference type="InterPro" id="IPR050051">
    <property type="entry name" value="EccE_dom"/>
</dbReference>
<protein>
    <submittedName>
        <fullName evidence="2">PrgI family protein</fullName>
    </submittedName>
</protein>
<dbReference type="Proteomes" id="UP000677913">
    <property type="component" value="Unassembled WGS sequence"/>
</dbReference>
<dbReference type="InterPro" id="IPR049978">
    <property type="entry name" value="SCO6880-like"/>
</dbReference>
<proteinExistence type="predicted"/>
<sequence>MPPLVPTRTYAGWQHEKVHFLLGLSGRRAALLGVAVFLGLQPVASGHLGGALLAWPFALMLAGCAYVRVAGRTLDEWAITVLSYNLLKLRHKNTFLSGAFAPGRGTQPMRLDLPGVLAPLRILSATDGTGADIAVLHHPYARTFTAVAAVDSAGLGLLDPDRAEAKVQAWGEVLASLCTEEQPVARVQFASRTVPQTVGALRTWHTDHLDPAAPLASVMANEALLAAAAPATCHRRTWLAVSLDARRTATAIRAAGGGEAGACRVLEQQVRALRPLLAGAGVAVTHWLDVPELCEVLRTGFDPHAAGGLDARRAEAEQQIAHGEEPAVPAGVDPSLAGPAAAETSWSAYRHDGAFSVSYAVHAWPLSPVYATALASLLADATHRRSFSFLIEPLGPRTAQKAVMVERTKREVGIRLRARTGQSVSATEQVALDRAAAQDTEHAHGSGLCRFTGYLTVTVDEPHELADACAQAEAGAALVGIELRRMYGAQDTGFAMTLPVGLGLPAKRW</sequence>
<evidence type="ECO:0000313" key="3">
    <source>
        <dbReference type="Proteomes" id="UP000677913"/>
    </source>
</evidence>